<dbReference type="AlphaFoldDB" id="A0A9W6ZH63"/>
<proteinExistence type="predicted"/>
<gene>
    <name evidence="1" type="ORF">TL16_g01657</name>
</gene>
<accession>A0A9W6ZH63</accession>
<protein>
    <submittedName>
        <fullName evidence="1">Uncharacterized protein</fullName>
    </submittedName>
</protein>
<evidence type="ECO:0000313" key="2">
    <source>
        <dbReference type="Proteomes" id="UP001162640"/>
    </source>
</evidence>
<name>A0A9W6ZH63_9STRA</name>
<dbReference type="Proteomes" id="UP001162640">
    <property type="component" value="Unassembled WGS sequence"/>
</dbReference>
<dbReference type="EMBL" id="BLQM01000038">
    <property type="protein sequence ID" value="GMH54374.1"/>
    <property type="molecule type" value="Genomic_DNA"/>
</dbReference>
<sequence>MRSNWREVAMAQTWRDSEPIVKNETEEEVVAIKHENENEEEVVEKTVKIESAEEIAVQDVEIKNEEEVVEQDVEIESAGVAVKKENKNVPKICFPCFRRQMTGERFNTKYGITLHKIIGSSPMEPISSGKAELDATCGKFLHSRIGNTGHLFLPASGTVFLNDPNPGGYFSLFVTPYVYKNGRLVELTSWWQYVGEIIVEKPGANDDDEIQAVTTWGQMWENKEEAYPACAEMWVEALTTKATWSHSLPAFLANNDDDTVKKKLEAVGERTLTRATLKAASHDVQVKVTRKLVHAEVLASEFNNLKFVKFDKPFYDNLIDKCYHKHFHRN</sequence>
<evidence type="ECO:0000313" key="1">
    <source>
        <dbReference type="EMBL" id="GMH54374.1"/>
    </source>
</evidence>
<comment type="caution">
    <text evidence="1">The sequence shown here is derived from an EMBL/GenBank/DDBJ whole genome shotgun (WGS) entry which is preliminary data.</text>
</comment>
<reference evidence="2" key="1">
    <citation type="journal article" date="2023" name="Commun. Biol.">
        <title>Genome analysis of Parmales, the sister group of diatoms, reveals the evolutionary specialization of diatoms from phago-mixotrophs to photoautotrophs.</title>
        <authorList>
            <person name="Ban H."/>
            <person name="Sato S."/>
            <person name="Yoshikawa S."/>
            <person name="Yamada K."/>
            <person name="Nakamura Y."/>
            <person name="Ichinomiya M."/>
            <person name="Sato N."/>
            <person name="Blanc-Mathieu R."/>
            <person name="Endo H."/>
            <person name="Kuwata A."/>
            <person name="Ogata H."/>
        </authorList>
    </citation>
    <scope>NUCLEOTIDE SEQUENCE [LARGE SCALE GENOMIC DNA]</scope>
</reference>
<organism evidence="1 2">
    <name type="scientific">Triparma laevis f. inornata</name>
    <dbReference type="NCBI Taxonomy" id="1714386"/>
    <lineage>
        <taxon>Eukaryota</taxon>
        <taxon>Sar</taxon>
        <taxon>Stramenopiles</taxon>
        <taxon>Ochrophyta</taxon>
        <taxon>Bolidophyceae</taxon>
        <taxon>Parmales</taxon>
        <taxon>Triparmaceae</taxon>
        <taxon>Triparma</taxon>
    </lineage>
</organism>